<protein>
    <submittedName>
        <fullName evidence="2">Uncharacterized protein</fullName>
    </submittedName>
</protein>
<sequence>MVNFKRLSILAGATCIPASYAQNGTNSSCLIKHLQRADNPFPNGVNATGSHSVPGFQVNSSYPASTWTWSAYVGTTFTDDDNTTTVNTGFGLSTSPLQNLTDPSLPYQGCVVALQLSSTSLKTSVYDNGDCTAAFTAACVAEIIAKANSSSSSISGTSTSADTQCSALLSQISSLSQDSTSTCKGLIAGGGSSGLTVPNVTAAESQTSCPIIDPGNSNATSGAFFTLGDIVQGKDNFETYDTDLETPLPLLVTAWLFDRNAGTSGGGAWADTRLMCIPRNQTISKGSRDVGGTAAASGGTSGTGKPSMGARESVVNLGLLAFVVLAGIGFGI</sequence>
<dbReference type="RefSeq" id="XP_018060831.1">
    <property type="nucleotide sequence ID" value="XM_018221814.1"/>
</dbReference>
<evidence type="ECO:0000256" key="1">
    <source>
        <dbReference type="SAM" id="MobiDB-lite"/>
    </source>
</evidence>
<dbReference type="EMBL" id="KQ947446">
    <property type="protein sequence ID" value="KUJ06476.1"/>
    <property type="molecule type" value="Genomic_DNA"/>
</dbReference>
<dbReference type="KEGG" id="psco:LY89DRAFT_769357"/>
<dbReference type="OrthoDB" id="3552506at2759"/>
<dbReference type="Proteomes" id="UP000070700">
    <property type="component" value="Unassembled WGS sequence"/>
</dbReference>
<feature type="region of interest" description="Disordered" evidence="1">
    <location>
        <begin position="285"/>
        <end position="307"/>
    </location>
</feature>
<evidence type="ECO:0000313" key="2">
    <source>
        <dbReference type="EMBL" id="KUJ06476.1"/>
    </source>
</evidence>
<keyword evidence="3" id="KW-1185">Reference proteome</keyword>
<dbReference type="GeneID" id="28831540"/>
<accession>A0A132B261</accession>
<dbReference type="AlphaFoldDB" id="A0A132B261"/>
<dbReference type="InParanoid" id="A0A132B261"/>
<gene>
    <name evidence="2" type="ORF">LY89DRAFT_769357</name>
</gene>
<name>A0A132B261_MOLSC</name>
<reference evidence="2 3" key="1">
    <citation type="submission" date="2015-10" db="EMBL/GenBank/DDBJ databases">
        <title>Full genome of DAOMC 229536 Phialocephala scopiformis, a fungal endophyte of spruce producing the potent anti-insectan compound rugulosin.</title>
        <authorList>
            <consortium name="DOE Joint Genome Institute"/>
            <person name="Walker A.K."/>
            <person name="Frasz S.L."/>
            <person name="Seifert K.A."/>
            <person name="Miller J.D."/>
            <person name="Mondo S.J."/>
            <person name="Labutti K."/>
            <person name="Lipzen A."/>
            <person name="Dockter R."/>
            <person name="Kennedy M."/>
            <person name="Grigoriev I.V."/>
            <person name="Spatafora J.W."/>
        </authorList>
    </citation>
    <scope>NUCLEOTIDE SEQUENCE [LARGE SCALE GENOMIC DNA]</scope>
    <source>
        <strain evidence="2 3">CBS 120377</strain>
    </source>
</reference>
<evidence type="ECO:0000313" key="3">
    <source>
        <dbReference type="Proteomes" id="UP000070700"/>
    </source>
</evidence>
<organism evidence="2 3">
    <name type="scientific">Mollisia scopiformis</name>
    <name type="common">Conifer needle endophyte fungus</name>
    <name type="synonym">Phialocephala scopiformis</name>
    <dbReference type="NCBI Taxonomy" id="149040"/>
    <lineage>
        <taxon>Eukaryota</taxon>
        <taxon>Fungi</taxon>
        <taxon>Dikarya</taxon>
        <taxon>Ascomycota</taxon>
        <taxon>Pezizomycotina</taxon>
        <taxon>Leotiomycetes</taxon>
        <taxon>Helotiales</taxon>
        <taxon>Mollisiaceae</taxon>
        <taxon>Mollisia</taxon>
    </lineage>
</organism>
<proteinExistence type="predicted"/>